<sequence>MNVGITSERDGGYYGGGRRRRFDLDGGCGVEIWWLRTEGEGISGGSGGGLGGDGRGLVDILRFVGFWKILG</sequence>
<keyword evidence="2" id="KW-1185">Reference proteome</keyword>
<gene>
    <name evidence="1" type="ORF">Acr_22g0010080</name>
</gene>
<dbReference type="Proteomes" id="UP000585474">
    <property type="component" value="Unassembled WGS sequence"/>
</dbReference>
<dbReference type="EMBL" id="BJWL01000022">
    <property type="protein sequence ID" value="GFZ11610.1"/>
    <property type="molecule type" value="Genomic_DNA"/>
</dbReference>
<reference evidence="1 2" key="1">
    <citation type="submission" date="2019-07" db="EMBL/GenBank/DDBJ databases">
        <title>De Novo Assembly of kiwifruit Actinidia rufa.</title>
        <authorList>
            <person name="Sugita-Konishi S."/>
            <person name="Sato K."/>
            <person name="Mori E."/>
            <person name="Abe Y."/>
            <person name="Kisaki G."/>
            <person name="Hamano K."/>
            <person name="Suezawa K."/>
            <person name="Otani M."/>
            <person name="Fukuda T."/>
            <person name="Manabe T."/>
            <person name="Gomi K."/>
            <person name="Tabuchi M."/>
            <person name="Akimitsu K."/>
            <person name="Kataoka I."/>
        </authorList>
    </citation>
    <scope>NUCLEOTIDE SEQUENCE [LARGE SCALE GENOMIC DNA]</scope>
    <source>
        <strain evidence="2">cv. Fuchu</strain>
    </source>
</reference>
<evidence type="ECO:0000313" key="2">
    <source>
        <dbReference type="Proteomes" id="UP000585474"/>
    </source>
</evidence>
<comment type="caution">
    <text evidence="1">The sequence shown here is derived from an EMBL/GenBank/DDBJ whole genome shotgun (WGS) entry which is preliminary data.</text>
</comment>
<organism evidence="1 2">
    <name type="scientific">Actinidia rufa</name>
    <dbReference type="NCBI Taxonomy" id="165716"/>
    <lineage>
        <taxon>Eukaryota</taxon>
        <taxon>Viridiplantae</taxon>
        <taxon>Streptophyta</taxon>
        <taxon>Embryophyta</taxon>
        <taxon>Tracheophyta</taxon>
        <taxon>Spermatophyta</taxon>
        <taxon>Magnoliopsida</taxon>
        <taxon>eudicotyledons</taxon>
        <taxon>Gunneridae</taxon>
        <taxon>Pentapetalae</taxon>
        <taxon>asterids</taxon>
        <taxon>Ericales</taxon>
        <taxon>Actinidiaceae</taxon>
        <taxon>Actinidia</taxon>
    </lineage>
</organism>
<dbReference type="AlphaFoldDB" id="A0A7J0GLE7"/>
<evidence type="ECO:0000313" key="1">
    <source>
        <dbReference type="EMBL" id="GFZ11610.1"/>
    </source>
</evidence>
<name>A0A7J0GLE7_9ERIC</name>
<accession>A0A7J0GLE7</accession>
<protein>
    <submittedName>
        <fullName evidence="1">Uncharacterized protein</fullName>
    </submittedName>
</protein>
<proteinExistence type="predicted"/>